<evidence type="ECO:0000313" key="2">
    <source>
        <dbReference type="EMBL" id="VDM26593.1"/>
    </source>
</evidence>
<protein>
    <submittedName>
        <fullName evidence="4">C2 domain-containing protein</fullName>
    </submittedName>
</protein>
<dbReference type="InterPro" id="IPR035892">
    <property type="entry name" value="C2_domain_sf"/>
</dbReference>
<dbReference type="Proteomes" id="UP000050794">
    <property type="component" value="Unassembled WGS sequence"/>
</dbReference>
<dbReference type="GO" id="GO:0005509">
    <property type="term" value="F:calcium ion binding"/>
    <property type="evidence" value="ECO:0007669"/>
    <property type="project" value="TreeGrafter"/>
</dbReference>
<dbReference type="PROSITE" id="PS50004">
    <property type="entry name" value="C2"/>
    <property type="match status" value="1"/>
</dbReference>
<dbReference type="GO" id="GO:0017156">
    <property type="term" value="P:calcium-ion regulated exocytosis"/>
    <property type="evidence" value="ECO:0007669"/>
    <property type="project" value="TreeGrafter"/>
</dbReference>
<feature type="domain" description="C2" evidence="1">
    <location>
        <begin position="71"/>
        <end position="190"/>
    </location>
</feature>
<dbReference type="GO" id="GO:0030276">
    <property type="term" value="F:clathrin binding"/>
    <property type="evidence" value="ECO:0007669"/>
    <property type="project" value="TreeGrafter"/>
</dbReference>
<dbReference type="GO" id="GO:0005544">
    <property type="term" value="F:calcium-dependent phospholipid binding"/>
    <property type="evidence" value="ECO:0007669"/>
    <property type="project" value="TreeGrafter"/>
</dbReference>
<proteinExistence type="predicted"/>
<dbReference type="GO" id="GO:0000149">
    <property type="term" value="F:SNARE binding"/>
    <property type="evidence" value="ECO:0007669"/>
    <property type="project" value="TreeGrafter"/>
</dbReference>
<evidence type="ECO:0000313" key="3">
    <source>
        <dbReference type="Proteomes" id="UP000050794"/>
    </source>
</evidence>
<dbReference type="Pfam" id="PF00168">
    <property type="entry name" value="C2"/>
    <property type="match status" value="1"/>
</dbReference>
<dbReference type="Gene3D" id="2.60.40.150">
    <property type="entry name" value="C2 domain"/>
    <property type="match status" value="1"/>
</dbReference>
<accession>A0A183TZI3</accession>
<name>A0A183TZI3_TOXCA</name>
<evidence type="ECO:0000313" key="4">
    <source>
        <dbReference type="WBParaSite" id="TCNE_0000165201-mRNA-1"/>
    </source>
</evidence>
<reference evidence="4" key="1">
    <citation type="submission" date="2016-06" db="UniProtKB">
        <authorList>
            <consortium name="WormBaseParasite"/>
        </authorList>
    </citation>
    <scope>IDENTIFICATION</scope>
</reference>
<keyword evidence="3" id="KW-1185">Reference proteome</keyword>
<reference evidence="2 3" key="2">
    <citation type="submission" date="2018-11" db="EMBL/GenBank/DDBJ databases">
        <authorList>
            <consortium name="Pathogen Informatics"/>
        </authorList>
    </citation>
    <scope>NUCLEOTIDE SEQUENCE [LARGE SCALE GENOMIC DNA]</scope>
</reference>
<dbReference type="SUPFAM" id="SSF49562">
    <property type="entry name" value="C2 domain (Calcium/lipid-binding domain, CaLB)"/>
    <property type="match status" value="1"/>
</dbReference>
<dbReference type="PANTHER" id="PTHR10024">
    <property type="entry name" value="SYNAPTOTAGMIN"/>
    <property type="match status" value="1"/>
</dbReference>
<dbReference type="EMBL" id="UYWY01001339">
    <property type="protein sequence ID" value="VDM26593.1"/>
    <property type="molecule type" value="Genomic_DNA"/>
</dbReference>
<organism evidence="3 4">
    <name type="scientific">Toxocara canis</name>
    <name type="common">Canine roundworm</name>
    <dbReference type="NCBI Taxonomy" id="6265"/>
    <lineage>
        <taxon>Eukaryota</taxon>
        <taxon>Metazoa</taxon>
        <taxon>Ecdysozoa</taxon>
        <taxon>Nematoda</taxon>
        <taxon>Chromadorea</taxon>
        <taxon>Rhabditida</taxon>
        <taxon>Spirurina</taxon>
        <taxon>Ascaridomorpha</taxon>
        <taxon>Ascaridoidea</taxon>
        <taxon>Toxocaridae</taxon>
        <taxon>Toxocara</taxon>
    </lineage>
</organism>
<gene>
    <name evidence="2" type="ORF">TCNE_LOCUS1653</name>
</gene>
<dbReference type="GO" id="GO:0005886">
    <property type="term" value="C:plasma membrane"/>
    <property type="evidence" value="ECO:0007669"/>
    <property type="project" value="TreeGrafter"/>
</dbReference>
<dbReference type="InterPro" id="IPR000008">
    <property type="entry name" value="C2_dom"/>
</dbReference>
<dbReference type="AlphaFoldDB" id="A0A183TZI3"/>
<dbReference type="WBParaSite" id="TCNE_0000165201-mRNA-1">
    <property type="protein sequence ID" value="TCNE_0000165201-mRNA-1"/>
    <property type="gene ID" value="TCNE_0000165201"/>
</dbReference>
<dbReference type="GO" id="GO:0001786">
    <property type="term" value="F:phosphatidylserine binding"/>
    <property type="evidence" value="ECO:0007669"/>
    <property type="project" value="TreeGrafter"/>
</dbReference>
<evidence type="ECO:0000259" key="1">
    <source>
        <dbReference type="PROSITE" id="PS50004"/>
    </source>
</evidence>
<sequence>MNDVQLVPVARIGLEYNEKESLLSVYIKCFQNLRPVVGPWHMECLARVIVVKRVRRSWLQSRRAAVINIEDLGEVEIGLCYLPTSERLCVTIVQATNLRLQSDSFASTSKTLVKVHLLYANRTRDRRRTQLVEGTDPQFNQLHTFDVSKNELDGTLLVITVVEVSESWKSEIGRIVLAHSVQSAEHTHWRRMLKEPRTKHTEVHKLSPC</sequence>
<dbReference type="CDD" id="cd00276">
    <property type="entry name" value="C2B_Synaptotagmin"/>
    <property type="match status" value="1"/>
</dbReference>
<dbReference type="GO" id="GO:0070382">
    <property type="term" value="C:exocytic vesicle"/>
    <property type="evidence" value="ECO:0007669"/>
    <property type="project" value="TreeGrafter"/>
</dbReference>
<dbReference type="SMART" id="SM00239">
    <property type="entry name" value="C2"/>
    <property type="match status" value="1"/>
</dbReference>